<dbReference type="InterPro" id="IPR050595">
    <property type="entry name" value="Bact_response_regulator"/>
</dbReference>
<dbReference type="SUPFAM" id="SSF52172">
    <property type="entry name" value="CheY-like"/>
    <property type="match status" value="1"/>
</dbReference>
<gene>
    <name evidence="3" type="ORF">METZ01_LOCUS373985</name>
</gene>
<dbReference type="PANTHER" id="PTHR44591:SF19">
    <property type="entry name" value="TWO-COMPONENT RESPONSE REGULATOR-RELATED"/>
    <property type="match status" value="1"/>
</dbReference>
<evidence type="ECO:0000313" key="3">
    <source>
        <dbReference type="EMBL" id="SVD21131.1"/>
    </source>
</evidence>
<dbReference type="AlphaFoldDB" id="A0A382TI75"/>
<name>A0A382TI75_9ZZZZ</name>
<feature type="domain" description="Response regulatory" evidence="2">
    <location>
        <begin position="21"/>
        <end position="125"/>
    </location>
</feature>
<evidence type="ECO:0000256" key="1">
    <source>
        <dbReference type="ARBA" id="ARBA00022553"/>
    </source>
</evidence>
<protein>
    <recommendedName>
        <fullName evidence="2">Response regulatory domain-containing protein</fullName>
    </recommendedName>
</protein>
<dbReference type="SMART" id="SM00448">
    <property type="entry name" value="REC"/>
    <property type="match status" value="1"/>
</dbReference>
<dbReference type="Pfam" id="PF00072">
    <property type="entry name" value="Response_reg"/>
    <property type="match status" value="1"/>
</dbReference>
<organism evidence="3">
    <name type="scientific">marine metagenome</name>
    <dbReference type="NCBI Taxonomy" id="408172"/>
    <lineage>
        <taxon>unclassified sequences</taxon>
        <taxon>metagenomes</taxon>
        <taxon>ecological metagenomes</taxon>
    </lineage>
</organism>
<feature type="non-terminal residue" evidence="3">
    <location>
        <position position="125"/>
    </location>
</feature>
<dbReference type="InterPro" id="IPR001789">
    <property type="entry name" value="Sig_transdc_resp-reg_receiver"/>
</dbReference>
<dbReference type="Gene3D" id="3.40.50.2300">
    <property type="match status" value="1"/>
</dbReference>
<dbReference type="GO" id="GO:0000160">
    <property type="term" value="P:phosphorelay signal transduction system"/>
    <property type="evidence" value="ECO:0007669"/>
    <property type="project" value="InterPro"/>
</dbReference>
<evidence type="ECO:0000259" key="2">
    <source>
        <dbReference type="PROSITE" id="PS50110"/>
    </source>
</evidence>
<dbReference type="InterPro" id="IPR011006">
    <property type="entry name" value="CheY-like_superfamily"/>
</dbReference>
<keyword evidence="1" id="KW-0597">Phosphoprotein</keyword>
<dbReference type="PROSITE" id="PS50110">
    <property type="entry name" value="RESPONSE_REGULATORY"/>
    <property type="match status" value="1"/>
</dbReference>
<proteinExistence type="predicted"/>
<reference evidence="3" key="1">
    <citation type="submission" date="2018-05" db="EMBL/GenBank/DDBJ databases">
        <authorList>
            <person name="Lanie J.A."/>
            <person name="Ng W.-L."/>
            <person name="Kazmierczak K.M."/>
            <person name="Andrzejewski T.M."/>
            <person name="Davidsen T.M."/>
            <person name="Wayne K.J."/>
            <person name="Tettelin H."/>
            <person name="Glass J.I."/>
            <person name="Rusch D."/>
            <person name="Podicherti R."/>
            <person name="Tsui H.-C.T."/>
            <person name="Winkler M.E."/>
        </authorList>
    </citation>
    <scope>NUCLEOTIDE SEQUENCE</scope>
</reference>
<sequence>MSEPKRPGVLKRERKRREKAKLLCVDDEPFILDGLSVNLRKHYAVTTALGGKEGLEKLQSEGPFPIVISDMRMPEMDGATFLKQVRQLAPDSTRLLLTGHADLEAAVKAVNEAKIYRYVTKPCPV</sequence>
<dbReference type="CDD" id="cd17569">
    <property type="entry name" value="REC_HupR-like"/>
    <property type="match status" value="1"/>
</dbReference>
<dbReference type="EMBL" id="UINC01136394">
    <property type="protein sequence ID" value="SVD21131.1"/>
    <property type="molecule type" value="Genomic_DNA"/>
</dbReference>
<dbReference type="PANTHER" id="PTHR44591">
    <property type="entry name" value="STRESS RESPONSE REGULATOR PROTEIN 1"/>
    <property type="match status" value="1"/>
</dbReference>
<accession>A0A382TI75</accession>